<accession>A0ACC2RGI0</accession>
<dbReference type="EMBL" id="QTSX02007263">
    <property type="protein sequence ID" value="KAJ9049203.1"/>
    <property type="molecule type" value="Genomic_DNA"/>
</dbReference>
<keyword evidence="2" id="KW-1185">Reference proteome</keyword>
<name>A0ACC2RGI0_9FUNG</name>
<sequence length="167" mass="17626">MEGVAVLSPGKESHDSHLDAAVKGIHKSQPAVEMSKCELFQSSCSFSESTVLGARHVMPPSKESGVRDGKTPATAPQTQGSLGACKSLKKGSLPKSETAAPMHPASREHLPVWNPPWDTIFQEVRSIAPSPATVPFTPMAPSITGSDLDKMDLDQGRIQAGTALDGR</sequence>
<comment type="caution">
    <text evidence="1">The sequence shown here is derived from an EMBL/GenBank/DDBJ whole genome shotgun (WGS) entry which is preliminary data.</text>
</comment>
<proteinExistence type="predicted"/>
<dbReference type="Proteomes" id="UP001165960">
    <property type="component" value="Unassembled WGS sequence"/>
</dbReference>
<evidence type="ECO:0000313" key="1">
    <source>
        <dbReference type="EMBL" id="KAJ9049203.1"/>
    </source>
</evidence>
<protein>
    <submittedName>
        <fullName evidence="1">Uncharacterized protein</fullName>
    </submittedName>
</protein>
<evidence type="ECO:0000313" key="2">
    <source>
        <dbReference type="Proteomes" id="UP001165960"/>
    </source>
</evidence>
<gene>
    <name evidence="1" type="ORF">DSO57_1027141</name>
</gene>
<reference evidence="1" key="1">
    <citation type="submission" date="2022-04" db="EMBL/GenBank/DDBJ databases">
        <title>Genome of the entomopathogenic fungus Entomophthora muscae.</title>
        <authorList>
            <person name="Elya C."/>
            <person name="Lovett B.R."/>
            <person name="Lee E."/>
            <person name="Macias A.M."/>
            <person name="Hajek A.E."/>
            <person name="De Bivort B.L."/>
            <person name="Kasson M.T."/>
            <person name="De Fine Licht H.H."/>
            <person name="Stajich J.E."/>
        </authorList>
    </citation>
    <scope>NUCLEOTIDE SEQUENCE</scope>
    <source>
        <strain evidence="1">Berkeley</strain>
    </source>
</reference>
<organism evidence="1 2">
    <name type="scientific">Entomophthora muscae</name>
    <dbReference type="NCBI Taxonomy" id="34485"/>
    <lineage>
        <taxon>Eukaryota</taxon>
        <taxon>Fungi</taxon>
        <taxon>Fungi incertae sedis</taxon>
        <taxon>Zoopagomycota</taxon>
        <taxon>Entomophthoromycotina</taxon>
        <taxon>Entomophthoromycetes</taxon>
        <taxon>Entomophthorales</taxon>
        <taxon>Entomophthoraceae</taxon>
        <taxon>Entomophthora</taxon>
    </lineage>
</organism>